<dbReference type="PROSITE" id="PS51257">
    <property type="entry name" value="PROKAR_LIPOPROTEIN"/>
    <property type="match status" value="1"/>
</dbReference>
<proteinExistence type="predicted"/>
<evidence type="ECO:0000313" key="2">
    <source>
        <dbReference type="Proteomes" id="UP000193067"/>
    </source>
</evidence>
<organism evidence="1 2">
    <name type="scientific">Trametes coccinea (strain BRFM310)</name>
    <name type="common">Pycnoporus coccineus</name>
    <dbReference type="NCBI Taxonomy" id="1353009"/>
    <lineage>
        <taxon>Eukaryota</taxon>
        <taxon>Fungi</taxon>
        <taxon>Dikarya</taxon>
        <taxon>Basidiomycota</taxon>
        <taxon>Agaricomycotina</taxon>
        <taxon>Agaricomycetes</taxon>
        <taxon>Polyporales</taxon>
        <taxon>Polyporaceae</taxon>
        <taxon>Trametes</taxon>
    </lineage>
</organism>
<dbReference type="AlphaFoldDB" id="A0A1Y2IPI2"/>
<dbReference type="EMBL" id="KZ084104">
    <property type="protein sequence ID" value="OSD02534.1"/>
    <property type="molecule type" value="Genomic_DNA"/>
</dbReference>
<dbReference type="Proteomes" id="UP000193067">
    <property type="component" value="Unassembled WGS sequence"/>
</dbReference>
<accession>A0A1Y2IPI2</accession>
<name>A0A1Y2IPI2_TRAC3</name>
<sequence>MHHGRPSLSTMHLASAGGCLPPTVIAHHLSMSQRLIWALTGHLTVNEGRWPSI</sequence>
<keyword evidence="2" id="KW-1185">Reference proteome</keyword>
<gene>
    <name evidence="1" type="ORF">PYCCODRAFT_318702</name>
</gene>
<reference evidence="1 2" key="1">
    <citation type="journal article" date="2015" name="Biotechnol. Biofuels">
        <title>Enhanced degradation of softwood versus hardwood by the white-rot fungus Pycnoporus coccineus.</title>
        <authorList>
            <person name="Couturier M."/>
            <person name="Navarro D."/>
            <person name="Chevret D."/>
            <person name="Henrissat B."/>
            <person name="Piumi F."/>
            <person name="Ruiz-Duenas F.J."/>
            <person name="Martinez A.T."/>
            <person name="Grigoriev I.V."/>
            <person name="Riley R."/>
            <person name="Lipzen A."/>
            <person name="Berrin J.G."/>
            <person name="Master E.R."/>
            <person name="Rosso M.N."/>
        </authorList>
    </citation>
    <scope>NUCLEOTIDE SEQUENCE [LARGE SCALE GENOMIC DNA]</scope>
    <source>
        <strain evidence="1 2">BRFM310</strain>
    </source>
</reference>
<protein>
    <submittedName>
        <fullName evidence="1">Uncharacterized protein</fullName>
    </submittedName>
</protein>
<evidence type="ECO:0000313" key="1">
    <source>
        <dbReference type="EMBL" id="OSD02534.1"/>
    </source>
</evidence>